<dbReference type="Proteomes" id="UP001627154">
    <property type="component" value="Unassembled WGS sequence"/>
</dbReference>
<evidence type="ECO:0000313" key="8">
    <source>
        <dbReference type="Proteomes" id="UP001627154"/>
    </source>
</evidence>
<dbReference type="SMART" id="SM00355">
    <property type="entry name" value="ZnF_C2H2"/>
    <property type="match status" value="5"/>
</dbReference>
<dbReference type="PANTHER" id="PTHR24379">
    <property type="entry name" value="KRAB AND ZINC FINGER DOMAIN-CONTAINING"/>
    <property type="match status" value="1"/>
</dbReference>
<dbReference type="PROSITE" id="PS50157">
    <property type="entry name" value="ZINC_FINGER_C2H2_2"/>
    <property type="match status" value="5"/>
</dbReference>
<organism evidence="7 8">
    <name type="scientific">Trichogramma kaykai</name>
    <dbReference type="NCBI Taxonomy" id="54128"/>
    <lineage>
        <taxon>Eukaryota</taxon>
        <taxon>Metazoa</taxon>
        <taxon>Ecdysozoa</taxon>
        <taxon>Arthropoda</taxon>
        <taxon>Hexapoda</taxon>
        <taxon>Insecta</taxon>
        <taxon>Pterygota</taxon>
        <taxon>Neoptera</taxon>
        <taxon>Endopterygota</taxon>
        <taxon>Hymenoptera</taxon>
        <taxon>Apocrita</taxon>
        <taxon>Proctotrupomorpha</taxon>
        <taxon>Chalcidoidea</taxon>
        <taxon>Trichogrammatidae</taxon>
        <taxon>Trichogramma</taxon>
    </lineage>
</organism>
<dbReference type="FunFam" id="3.30.160.60:FF:000100">
    <property type="entry name" value="Zinc finger 45-like"/>
    <property type="match status" value="1"/>
</dbReference>
<evidence type="ECO:0000259" key="6">
    <source>
        <dbReference type="PROSITE" id="PS50157"/>
    </source>
</evidence>
<evidence type="ECO:0000256" key="5">
    <source>
        <dbReference type="PROSITE-ProRule" id="PRU00042"/>
    </source>
</evidence>
<keyword evidence="1" id="KW-0479">Metal-binding</keyword>
<sequence>MESSDIFDCAVRVKEEPRDESFIKNDYEMIDEKPDLRNFQLSPFPHETFIHTIKKCDIKLESELDNEVEIVVECADVKPNFDFLTIRKIGDDFQNSLGTVKNTIKKEPAEEVKQETVGDVAEQLNLNLDNELAEQSKKRRISKKSDHQHKIKTQIDTMHNGNIYTCETCGKTFTQKSYLKTHIDAMHNFTHSCDICRKKLPTKKYLQMHIDTVHNGVKYVCEICKKKFPFKSNLQIHVNSVHYKITHTCDICLKKFTRKSYLKIHIDSAHNGTKHACDICGKSFTLKNGLKIHIDSVHNGITYSCDICGSTYKGKSSPTAKIIRALADRLREQPACQASWKAYVEWNKVEKTANVWNIKTVKTEIRRLIASSTPHDLARAYKLMLSEAQNSSVVVWRPPRNRTTTAELQRQVPCTIQCVDSKCIIVDESNPTIISNEEIMSGVKTRKRKECEQNS</sequence>
<evidence type="ECO:0000313" key="7">
    <source>
        <dbReference type="EMBL" id="KAL3392003.1"/>
    </source>
</evidence>
<keyword evidence="8" id="KW-1185">Reference proteome</keyword>
<dbReference type="InterPro" id="IPR036236">
    <property type="entry name" value="Znf_C2H2_sf"/>
</dbReference>
<keyword evidence="4" id="KW-0862">Zinc</keyword>
<feature type="domain" description="C2H2-type" evidence="6">
    <location>
        <begin position="191"/>
        <end position="219"/>
    </location>
</feature>
<accession>A0ABD2WG53</accession>
<dbReference type="PROSITE" id="PS00028">
    <property type="entry name" value="ZINC_FINGER_C2H2_1"/>
    <property type="match status" value="5"/>
</dbReference>
<dbReference type="SUPFAM" id="SSF57667">
    <property type="entry name" value="beta-beta-alpha zinc fingers"/>
    <property type="match status" value="3"/>
</dbReference>
<reference evidence="7 8" key="1">
    <citation type="journal article" date="2024" name="bioRxiv">
        <title>A reference genome for Trichogramma kaykai: A tiny desert-dwelling parasitoid wasp with competing sex-ratio distorters.</title>
        <authorList>
            <person name="Culotta J."/>
            <person name="Lindsey A.R."/>
        </authorList>
    </citation>
    <scope>NUCLEOTIDE SEQUENCE [LARGE SCALE GENOMIC DNA]</scope>
    <source>
        <strain evidence="7 8">KSX58</strain>
    </source>
</reference>
<dbReference type="Pfam" id="PF12874">
    <property type="entry name" value="zf-met"/>
    <property type="match status" value="1"/>
</dbReference>
<dbReference type="GO" id="GO:0008270">
    <property type="term" value="F:zinc ion binding"/>
    <property type="evidence" value="ECO:0007669"/>
    <property type="project" value="UniProtKB-KW"/>
</dbReference>
<evidence type="ECO:0000256" key="3">
    <source>
        <dbReference type="ARBA" id="ARBA00022771"/>
    </source>
</evidence>
<comment type="caution">
    <text evidence="7">The sequence shown here is derived from an EMBL/GenBank/DDBJ whole genome shotgun (WGS) entry which is preliminary data.</text>
</comment>
<dbReference type="EMBL" id="JBJJXI010000107">
    <property type="protein sequence ID" value="KAL3392003.1"/>
    <property type="molecule type" value="Genomic_DNA"/>
</dbReference>
<name>A0ABD2WG53_9HYME</name>
<evidence type="ECO:0000256" key="4">
    <source>
        <dbReference type="ARBA" id="ARBA00022833"/>
    </source>
</evidence>
<keyword evidence="3 5" id="KW-0863">Zinc-finger</keyword>
<feature type="domain" description="C2H2-type" evidence="6">
    <location>
        <begin position="275"/>
        <end position="300"/>
    </location>
</feature>
<dbReference type="Pfam" id="PF00096">
    <property type="entry name" value="zf-C2H2"/>
    <property type="match status" value="4"/>
</dbReference>
<dbReference type="AlphaFoldDB" id="A0ABD2WG53"/>
<dbReference type="PANTHER" id="PTHR24379:SF121">
    <property type="entry name" value="C2H2-TYPE DOMAIN-CONTAINING PROTEIN"/>
    <property type="match status" value="1"/>
</dbReference>
<keyword evidence="2" id="KW-0677">Repeat</keyword>
<evidence type="ECO:0000256" key="1">
    <source>
        <dbReference type="ARBA" id="ARBA00022723"/>
    </source>
</evidence>
<feature type="domain" description="C2H2-type" evidence="6">
    <location>
        <begin position="164"/>
        <end position="192"/>
    </location>
</feature>
<feature type="domain" description="C2H2-type" evidence="6">
    <location>
        <begin position="219"/>
        <end position="242"/>
    </location>
</feature>
<dbReference type="Gene3D" id="3.30.160.60">
    <property type="entry name" value="Classic Zinc Finger"/>
    <property type="match status" value="4"/>
</dbReference>
<proteinExistence type="predicted"/>
<protein>
    <recommendedName>
        <fullName evidence="6">C2H2-type domain-containing protein</fullName>
    </recommendedName>
</protein>
<feature type="domain" description="C2H2-type" evidence="6">
    <location>
        <begin position="247"/>
        <end position="275"/>
    </location>
</feature>
<evidence type="ECO:0000256" key="2">
    <source>
        <dbReference type="ARBA" id="ARBA00022737"/>
    </source>
</evidence>
<dbReference type="InterPro" id="IPR013087">
    <property type="entry name" value="Znf_C2H2_type"/>
</dbReference>
<gene>
    <name evidence="7" type="ORF">TKK_013333</name>
</gene>